<protein>
    <submittedName>
        <fullName evidence="13">L-fucose:H+ symporter permease</fullName>
    </submittedName>
</protein>
<comment type="caution">
    <text evidence="13">The sequence shown here is derived from an EMBL/GenBank/DDBJ whole genome shotgun (WGS) entry which is preliminary data.</text>
</comment>
<feature type="domain" description="Major facilitator superfamily (MFS) profile" evidence="12">
    <location>
        <begin position="9"/>
        <end position="417"/>
    </location>
</feature>
<dbReference type="NCBIfam" id="TIGR01272">
    <property type="entry name" value="gluP"/>
    <property type="match status" value="1"/>
</dbReference>
<keyword evidence="9 11" id="KW-1133">Transmembrane helix</keyword>
<evidence type="ECO:0000256" key="2">
    <source>
        <dbReference type="ARBA" id="ARBA00004429"/>
    </source>
</evidence>
<keyword evidence="8 11" id="KW-0812">Transmembrane</keyword>
<evidence type="ECO:0000256" key="11">
    <source>
        <dbReference type="SAM" id="Phobius"/>
    </source>
</evidence>
<dbReference type="GO" id="GO:0005354">
    <property type="term" value="F:galactose transmembrane transporter activity"/>
    <property type="evidence" value="ECO:0007669"/>
    <property type="project" value="InterPro"/>
</dbReference>
<sequence>MPKNKYFFPFILVTSLFFLWAFLHNINPILIPHLKKACQLTDTQSSFIDLSVYMGYFVVAIPAGLLMHKYGYKKGIIFGLILYAAGALLVIPAASARSYGFFLFAFFVIASGATFLEAVANPYIAVLGDKNTSAQRLNFAQSFNGVGSFIAPLIGGNFILSGIEHTPAELQRMSPAQLGNYLQFEANMVKIPYLVIAGIVCVLIVLFVITHIPDVKEDDSEVDSHAPGTNFSLKVFRHRHLAWAVAAQFFYVGAQVGVGSFFIRFARYVDNVNEKEAASLWGFIAMVGFMLGRFAGTFLMRFIKPARLLAIYAMINVALLLLALTAKGNVAIYAVMAVPFFMSIMYPTIFALGIKGLGEETKIASSFLVMSIIGGAAAPLVMGLISDKTHSIQNAYVVPLVCFAVVLYYALRGSRVHEATLPVRSGETNNRAAVV</sequence>
<keyword evidence="14" id="KW-1185">Reference proteome</keyword>
<feature type="transmembrane region" description="Helical" evidence="11">
    <location>
        <begin position="366"/>
        <end position="385"/>
    </location>
</feature>
<dbReference type="OrthoDB" id="9786665at2"/>
<dbReference type="AlphaFoldDB" id="A0A3E1NLC6"/>
<keyword evidence="4" id="KW-0813">Transport</keyword>
<comment type="subcellular location">
    <subcellularLocation>
        <location evidence="2">Cell inner membrane</location>
        <topology evidence="2">Multi-pass membrane protein</topology>
    </subcellularLocation>
</comment>
<dbReference type="PANTHER" id="PTHR43702">
    <property type="entry name" value="L-FUCOSE-PROTON SYMPORTER"/>
    <property type="match status" value="1"/>
</dbReference>
<dbReference type="InterPro" id="IPR020846">
    <property type="entry name" value="MFS_dom"/>
</dbReference>
<gene>
    <name evidence="13" type="primary">fucP</name>
    <name evidence="13" type="ORF">DXN05_07260</name>
</gene>
<dbReference type="InterPro" id="IPR011701">
    <property type="entry name" value="MFS"/>
</dbReference>
<feature type="transmembrane region" description="Helical" evidence="11">
    <location>
        <begin position="101"/>
        <end position="124"/>
    </location>
</feature>
<dbReference type="InterPro" id="IPR036259">
    <property type="entry name" value="MFS_trans_sf"/>
</dbReference>
<dbReference type="GO" id="GO:1904659">
    <property type="term" value="P:D-glucose transmembrane transport"/>
    <property type="evidence" value="ECO:0007669"/>
    <property type="project" value="InterPro"/>
</dbReference>
<dbReference type="GO" id="GO:0055056">
    <property type="term" value="F:D-glucose transmembrane transporter activity"/>
    <property type="evidence" value="ECO:0007669"/>
    <property type="project" value="InterPro"/>
</dbReference>
<evidence type="ECO:0000256" key="3">
    <source>
        <dbReference type="ARBA" id="ARBA00009120"/>
    </source>
</evidence>
<name>A0A3E1NLC6_9BACT</name>
<feature type="transmembrane region" description="Helical" evidence="11">
    <location>
        <begin position="7"/>
        <end position="26"/>
    </location>
</feature>
<feature type="transmembrane region" description="Helical" evidence="11">
    <location>
        <begin position="46"/>
        <end position="68"/>
    </location>
</feature>
<keyword evidence="7" id="KW-0762">Sugar transport</keyword>
<evidence type="ECO:0000256" key="6">
    <source>
        <dbReference type="ARBA" id="ARBA00022519"/>
    </source>
</evidence>
<dbReference type="NCBIfam" id="TIGR00885">
    <property type="entry name" value="fucP"/>
    <property type="match status" value="1"/>
</dbReference>
<comment type="function">
    <text evidence="1">Intake of glucose and galactose.</text>
</comment>
<evidence type="ECO:0000256" key="1">
    <source>
        <dbReference type="ARBA" id="ARBA00003321"/>
    </source>
</evidence>
<dbReference type="InterPro" id="IPR005275">
    <property type="entry name" value="Lfuc_symporter_FucP"/>
</dbReference>
<evidence type="ECO:0000256" key="4">
    <source>
        <dbReference type="ARBA" id="ARBA00022448"/>
    </source>
</evidence>
<keyword evidence="10 11" id="KW-0472">Membrane</keyword>
<feature type="transmembrane region" description="Helical" evidence="11">
    <location>
        <begin position="308"/>
        <end position="326"/>
    </location>
</feature>
<feature type="transmembrane region" description="Helical" evidence="11">
    <location>
        <begin position="191"/>
        <end position="209"/>
    </location>
</feature>
<dbReference type="InterPro" id="IPR050375">
    <property type="entry name" value="MFS_TsgA-like"/>
</dbReference>
<dbReference type="Proteomes" id="UP000261284">
    <property type="component" value="Unassembled WGS sequence"/>
</dbReference>
<evidence type="ECO:0000313" key="14">
    <source>
        <dbReference type="Proteomes" id="UP000261284"/>
    </source>
</evidence>
<comment type="similarity">
    <text evidence="3">Belongs to the major facilitator superfamily. FHS transporter (TC 2.A.1.7) family.</text>
</comment>
<evidence type="ECO:0000256" key="7">
    <source>
        <dbReference type="ARBA" id="ARBA00022597"/>
    </source>
</evidence>
<reference evidence="13 14" key="1">
    <citation type="submission" date="2018-08" db="EMBL/GenBank/DDBJ databases">
        <title>Chitinophagaceae sp. K23C18032701, a novel bacterium isolated from forest soil.</title>
        <authorList>
            <person name="Wang C."/>
        </authorList>
    </citation>
    <scope>NUCLEOTIDE SEQUENCE [LARGE SCALE GENOMIC DNA]</scope>
    <source>
        <strain evidence="13 14">K23C18032701</strain>
    </source>
</reference>
<dbReference type="InterPro" id="IPR005964">
    <property type="entry name" value="Glc/Gal_transptr_bac"/>
</dbReference>
<feature type="transmembrane region" description="Helical" evidence="11">
    <location>
        <begin position="241"/>
        <end position="266"/>
    </location>
</feature>
<evidence type="ECO:0000256" key="5">
    <source>
        <dbReference type="ARBA" id="ARBA00022475"/>
    </source>
</evidence>
<evidence type="ECO:0000256" key="9">
    <source>
        <dbReference type="ARBA" id="ARBA00022989"/>
    </source>
</evidence>
<dbReference type="PROSITE" id="PS50850">
    <property type="entry name" value="MFS"/>
    <property type="match status" value="1"/>
</dbReference>
<organism evidence="13 14">
    <name type="scientific">Deminuibacter soli</name>
    <dbReference type="NCBI Taxonomy" id="2291815"/>
    <lineage>
        <taxon>Bacteria</taxon>
        <taxon>Pseudomonadati</taxon>
        <taxon>Bacteroidota</taxon>
        <taxon>Chitinophagia</taxon>
        <taxon>Chitinophagales</taxon>
        <taxon>Chitinophagaceae</taxon>
        <taxon>Deminuibacter</taxon>
    </lineage>
</organism>
<dbReference type="PANTHER" id="PTHR43702:SF3">
    <property type="entry name" value="PROTEIN TSGA"/>
    <property type="match status" value="1"/>
</dbReference>
<proteinExistence type="inferred from homology"/>
<evidence type="ECO:0000256" key="8">
    <source>
        <dbReference type="ARBA" id="ARBA00022692"/>
    </source>
</evidence>
<dbReference type="CDD" id="cd17394">
    <property type="entry name" value="MFS_FucP_like"/>
    <property type="match status" value="1"/>
</dbReference>
<dbReference type="GO" id="GO:0015535">
    <property type="term" value="F:fucose:proton symporter activity"/>
    <property type="evidence" value="ECO:0007669"/>
    <property type="project" value="InterPro"/>
</dbReference>
<keyword evidence="5" id="KW-1003">Cell membrane</keyword>
<evidence type="ECO:0000259" key="12">
    <source>
        <dbReference type="PROSITE" id="PS50850"/>
    </source>
</evidence>
<feature type="transmembrane region" description="Helical" evidence="11">
    <location>
        <begin position="75"/>
        <end position="95"/>
    </location>
</feature>
<feature type="transmembrane region" description="Helical" evidence="11">
    <location>
        <begin position="391"/>
        <end position="411"/>
    </location>
</feature>
<feature type="transmembrane region" description="Helical" evidence="11">
    <location>
        <begin position="332"/>
        <end position="354"/>
    </location>
</feature>
<dbReference type="GO" id="GO:0005886">
    <property type="term" value="C:plasma membrane"/>
    <property type="evidence" value="ECO:0007669"/>
    <property type="project" value="UniProtKB-SubCell"/>
</dbReference>
<accession>A0A3E1NLC6</accession>
<dbReference type="Pfam" id="PF07690">
    <property type="entry name" value="MFS_1"/>
    <property type="match status" value="1"/>
</dbReference>
<keyword evidence="6" id="KW-0997">Cell inner membrane</keyword>
<evidence type="ECO:0000313" key="13">
    <source>
        <dbReference type="EMBL" id="RFM28588.1"/>
    </source>
</evidence>
<dbReference type="EMBL" id="QTJU01000002">
    <property type="protein sequence ID" value="RFM28588.1"/>
    <property type="molecule type" value="Genomic_DNA"/>
</dbReference>
<evidence type="ECO:0000256" key="10">
    <source>
        <dbReference type="ARBA" id="ARBA00023136"/>
    </source>
</evidence>
<dbReference type="Gene3D" id="1.20.1250.20">
    <property type="entry name" value="MFS general substrate transporter like domains"/>
    <property type="match status" value="2"/>
</dbReference>
<dbReference type="RefSeq" id="WP_116846578.1">
    <property type="nucleotide sequence ID" value="NZ_QTJU01000002.1"/>
</dbReference>
<feature type="transmembrane region" description="Helical" evidence="11">
    <location>
        <begin position="278"/>
        <end position="296"/>
    </location>
</feature>
<dbReference type="SUPFAM" id="SSF103473">
    <property type="entry name" value="MFS general substrate transporter"/>
    <property type="match status" value="1"/>
</dbReference>